<name>A0ACC2HEU9_DALPE</name>
<evidence type="ECO:0000313" key="1">
    <source>
        <dbReference type="EMBL" id="KAJ8014464.1"/>
    </source>
</evidence>
<dbReference type="Proteomes" id="UP001157502">
    <property type="component" value="Chromosome 3"/>
</dbReference>
<comment type="caution">
    <text evidence="1">The sequence shown here is derived from an EMBL/GenBank/DDBJ whole genome shotgun (WGS) entry which is preliminary data.</text>
</comment>
<keyword evidence="2" id="KW-1185">Reference proteome</keyword>
<protein>
    <submittedName>
        <fullName evidence="1">Uncharacterized protein</fullName>
    </submittedName>
</protein>
<accession>A0ACC2HEU9</accession>
<evidence type="ECO:0000313" key="2">
    <source>
        <dbReference type="Proteomes" id="UP001157502"/>
    </source>
</evidence>
<dbReference type="EMBL" id="CM055730">
    <property type="protein sequence ID" value="KAJ8014464.1"/>
    <property type="molecule type" value="Genomic_DNA"/>
</dbReference>
<reference evidence="1" key="1">
    <citation type="submission" date="2021-05" db="EMBL/GenBank/DDBJ databases">
        <authorList>
            <person name="Pan Q."/>
            <person name="Jouanno E."/>
            <person name="Zahm M."/>
            <person name="Klopp C."/>
            <person name="Cabau C."/>
            <person name="Louis A."/>
            <person name="Berthelot C."/>
            <person name="Parey E."/>
            <person name="Roest Crollius H."/>
            <person name="Montfort J."/>
            <person name="Robinson-Rechavi M."/>
            <person name="Bouchez O."/>
            <person name="Lampietro C."/>
            <person name="Lopez Roques C."/>
            <person name="Donnadieu C."/>
            <person name="Postlethwait J."/>
            <person name="Bobe J."/>
            <person name="Dillon D."/>
            <person name="Chandos A."/>
            <person name="von Hippel F."/>
            <person name="Guiguen Y."/>
        </authorList>
    </citation>
    <scope>NUCLEOTIDE SEQUENCE</scope>
    <source>
        <strain evidence="1">YG-Jan2019</strain>
    </source>
</reference>
<organism evidence="1 2">
    <name type="scientific">Dallia pectoralis</name>
    <name type="common">Alaska blackfish</name>
    <dbReference type="NCBI Taxonomy" id="75939"/>
    <lineage>
        <taxon>Eukaryota</taxon>
        <taxon>Metazoa</taxon>
        <taxon>Chordata</taxon>
        <taxon>Craniata</taxon>
        <taxon>Vertebrata</taxon>
        <taxon>Euteleostomi</taxon>
        <taxon>Actinopterygii</taxon>
        <taxon>Neopterygii</taxon>
        <taxon>Teleostei</taxon>
        <taxon>Protacanthopterygii</taxon>
        <taxon>Esociformes</taxon>
        <taxon>Umbridae</taxon>
        <taxon>Dallia</taxon>
    </lineage>
</organism>
<proteinExistence type="predicted"/>
<gene>
    <name evidence="1" type="ORF">DPEC_G00040500</name>
</gene>
<sequence length="110" mass="13018">MQWGRTDVCREEGVMTAVTESQTPPLLCETGYSYWAKQHLRQTAVTDLSGWEEDEDVGDVEEDEEEDEEKDEEEDEEDEEEDEEEDVEEDEEDVEEDEEDEEEDEEKDEE</sequence>